<name>A0ACB8TBM2_9AGAM</name>
<proteinExistence type="predicted"/>
<keyword evidence="2" id="KW-1185">Reference proteome</keyword>
<comment type="caution">
    <text evidence="1">The sequence shown here is derived from an EMBL/GenBank/DDBJ whole genome shotgun (WGS) entry which is preliminary data.</text>
</comment>
<sequence>MAPEVTREPRRRDDYRVIQGFQFDMSGATSGFHPLDESVDALTSRQLQGRHVGRGLDGYLGPDTYGASHLEGLPPNHTGEVNSLPSLSSWFPDNITMIAPLSARLEVAARNAQAMVKNDGLSLHSLHGLRDAFGSPVAVDDDGRHRVMELVADNIASQSSSDVPFESARVAGSRKTVDELRYPTSGPSDTQSPDSSGGPAGSSTNATSGDESIFIPPKVDPPYANPRRLPVVSTSHLMHVRWLNIMLEGREVEIYPYRLHPNVVTKNGKPFVTASTRNALVWGPLDHASTVMPPGDVWIQSTLPGKVSISLGEGDWVEWLGNERTDEYSHPLLPDRRLWFAYDAEFSWVKKAGLPWRRSSWSGMIRETEANLRASAHTNARGHPRQATVKDVVSIMSKNTIKLTQSGSTAVACVPCHAEKAKCFRYSNGDNVPCDRCRIRKSVCFYPDMVERSRRKSRAVTVTPVWKFQMYNGPDNTRQ</sequence>
<evidence type="ECO:0000313" key="1">
    <source>
        <dbReference type="EMBL" id="KAI0066309.1"/>
    </source>
</evidence>
<protein>
    <submittedName>
        <fullName evidence="1">Uncharacterized protein</fullName>
    </submittedName>
</protein>
<evidence type="ECO:0000313" key="2">
    <source>
        <dbReference type="Proteomes" id="UP000814140"/>
    </source>
</evidence>
<gene>
    <name evidence="1" type="ORF">BV25DRAFT_1913067</name>
</gene>
<reference evidence="1" key="1">
    <citation type="submission" date="2021-03" db="EMBL/GenBank/DDBJ databases">
        <authorList>
            <consortium name="DOE Joint Genome Institute"/>
            <person name="Ahrendt S."/>
            <person name="Looney B.P."/>
            <person name="Miyauchi S."/>
            <person name="Morin E."/>
            <person name="Drula E."/>
            <person name="Courty P.E."/>
            <person name="Chicoki N."/>
            <person name="Fauchery L."/>
            <person name="Kohler A."/>
            <person name="Kuo A."/>
            <person name="Labutti K."/>
            <person name="Pangilinan J."/>
            <person name="Lipzen A."/>
            <person name="Riley R."/>
            <person name="Andreopoulos W."/>
            <person name="He G."/>
            <person name="Johnson J."/>
            <person name="Barry K.W."/>
            <person name="Grigoriev I.V."/>
            <person name="Nagy L."/>
            <person name="Hibbett D."/>
            <person name="Henrissat B."/>
            <person name="Matheny P.B."/>
            <person name="Labbe J."/>
            <person name="Martin F."/>
        </authorList>
    </citation>
    <scope>NUCLEOTIDE SEQUENCE</scope>
    <source>
        <strain evidence="1">HHB10654</strain>
    </source>
</reference>
<accession>A0ACB8TBM2</accession>
<reference evidence="1" key="2">
    <citation type="journal article" date="2022" name="New Phytol.">
        <title>Evolutionary transition to the ectomycorrhizal habit in the genomes of a hyperdiverse lineage of mushroom-forming fungi.</title>
        <authorList>
            <person name="Looney B."/>
            <person name="Miyauchi S."/>
            <person name="Morin E."/>
            <person name="Drula E."/>
            <person name="Courty P.E."/>
            <person name="Kohler A."/>
            <person name="Kuo A."/>
            <person name="LaButti K."/>
            <person name="Pangilinan J."/>
            <person name="Lipzen A."/>
            <person name="Riley R."/>
            <person name="Andreopoulos W."/>
            <person name="He G."/>
            <person name="Johnson J."/>
            <person name="Nolan M."/>
            <person name="Tritt A."/>
            <person name="Barry K.W."/>
            <person name="Grigoriev I.V."/>
            <person name="Nagy L.G."/>
            <person name="Hibbett D."/>
            <person name="Henrissat B."/>
            <person name="Matheny P.B."/>
            <person name="Labbe J."/>
            <person name="Martin F.M."/>
        </authorList>
    </citation>
    <scope>NUCLEOTIDE SEQUENCE</scope>
    <source>
        <strain evidence="1">HHB10654</strain>
    </source>
</reference>
<dbReference type="EMBL" id="MU277193">
    <property type="protein sequence ID" value="KAI0066309.1"/>
    <property type="molecule type" value="Genomic_DNA"/>
</dbReference>
<dbReference type="Proteomes" id="UP000814140">
    <property type="component" value="Unassembled WGS sequence"/>
</dbReference>
<organism evidence="1 2">
    <name type="scientific">Artomyces pyxidatus</name>
    <dbReference type="NCBI Taxonomy" id="48021"/>
    <lineage>
        <taxon>Eukaryota</taxon>
        <taxon>Fungi</taxon>
        <taxon>Dikarya</taxon>
        <taxon>Basidiomycota</taxon>
        <taxon>Agaricomycotina</taxon>
        <taxon>Agaricomycetes</taxon>
        <taxon>Russulales</taxon>
        <taxon>Auriscalpiaceae</taxon>
        <taxon>Artomyces</taxon>
    </lineage>
</organism>